<gene>
    <name evidence="2" type="ORF">T440DRAFT_473759</name>
</gene>
<dbReference type="AlphaFoldDB" id="A0A6A7ANV8"/>
<feature type="region of interest" description="Disordered" evidence="1">
    <location>
        <begin position="1"/>
        <end position="74"/>
    </location>
</feature>
<dbReference type="EMBL" id="MU006451">
    <property type="protein sequence ID" value="KAF2843968.1"/>
    <property type="molecule type" value="Genomic_DNA"/>
</dbReference>
<accession>A0A6A7ANV8</accession>
<evidence type="ECO:0000313" key="2">
    <source>
        <dbReference type="EMBL" id="KAF2843968.1"/>
    </source>
</evidence>
<sequence length="181" mass="19862">MALSRPSAATLPHVSGHTSSGSRQCMARLKKDASRRKPILAPKSTDHPVRRSGRVPRPATKAATSPSRPRPRLLDRITTSHFGWHEPASLSEDECIPRLAPAPTRRSHEGEELRIQRKKTRRSAAAASSLFPLISNPMHAPMKRGLATLGRASRKHRVFSLCDWQTSPIGIGPSTSPRPDP</sequence>
<evidence type="ECO:0000256" key="1">
    <source>
        <dbReference type="SAM" id="MobiDB-lite"/>
    </source>
</evidence>
<reference evidence="2" key="1">
    <citation type="submission" date="2020-01" db="EMBL/GenBank/DDBJ databases">
        <authorList>
            <consortium name="DOE Joint Genome Institute"/>
            <person name="Haridas S."/>
            <person name="Albert R."/>
            <person name="Binder M."/>
            <person name="Bloem J."/>
            <person name="Labutti K."/>
            <person name="Salamov A."/>
            <person name="Andreopoulos B."/>
            <person name="Baker S.E."/>
            <person name="Barry K."/>
            <person name="Bills G."/>
            <person name="Bluhm B.H."/>
            <person name="Cannon C."/>
            <person name="Castanera R."/>
            <person name="Culley D.E."/>
            <person name="Daum C."/>
            <person name="Ezra D."/>
            <person name="Gonzalez J.B."/>
            <person name="Henrissat B."/>
            <person name="Kuo A."/>
            <person name="Liang C."/>
            <person name="Lipzen A."/>
            <person name="Lutzoni F."/>
            <person name="Magnuson J."/>
            <person name="Mondo S."/>
            <person name="Nolan M."/>
            <person name="Ohm R."/>
            <person name="Pangilinan J."/>
            <person name="Park H.-J."/>
            <person name="Ramirez L."/>
            <person name="Alfaro M."/>
            <person name="Sun H."/>
            <person name="Tritt A."/>
            <person name="Yoshinaga Y."/>
            <person name="Zwiers L.-H."/>
            <person name="Turgeon B.G."/>
            <person name="Goodwin S.B."/>
            <person name="Spatafora J.W."/>
            <person name="Crous P.W."/>
            <person name="Grigoriev I.V."/>
        </authorList>
    </citation>
    <scope>NUCLEOTIDE SEQUENCE</scope>
    <source>
        <strain evidence="2">IPT5</strain>
    </source>
</reference>
<organism evidence="2 3">
    <name type="scientific">Plenodomus tracheiphilus IPT5</name>
    <dbReference type="NCBI Taxonomy" id="1408161"/>
    <lineage>
        <taxon>Eukaryota</taxon>
        <taxon>Fungi</taxon>
        <taxon>Dikarya</taxon>
        <taxon>Ascomycota</taxon>
        <taxon>Pezizomycotina</taxon>
        <taxon>Dothideomycetes</taxon>
        <taxon>Pleosporomycetidae</taxon>
        <taxon>Pleosporales</taxon>
        <taxon>Pleosporineae</taxon>
        <taxon>Leptosphaeriaceae</taxon>
        <taxon>Plenodomus</taxon>
    </lineage>
</organism>
<proteinExistence type="predicted"/>
<keyword evidence="3" id="KW-1185">Reference proteome</keyword>
<protein>
    <submittedName>
        <fullName evidence="2">Uncharacterized protein</fullName>
    </submittedName>
</protein>
<dbReference type="Proteomes" id="UP000799423">
    <property type="component" value="Unassembled WGS sequence"/>
</dbReference>
<name>A0A6A7ANV8_9PLEO</name>
<evidence type="ECO:0000313" key="3">
    <source>
        <dbReference type="Proteomes" id="UP000799423"/>
    </source>
</evidence>